<accession>A0A523S3C7</accession>
<dbReference type="InterPro" id="IPR038071">
    <property type="entry name" value="UROD/MetE-like_sf"/>
</dbReference>
<dbReference type="SUPFAM" id="SSF51726">
    <property type="entry name" value="UROD/MetE-like"/>
    <property type="match status" value="1"/>
</dbReference>
<evidence type="ECO:0000313" key="3">
    <source>
        <dbReference type="Proteomes" id="UP000316360"/>
    </source>
</evidence>
<evidence type="ECO:0000259" key="1">
    <source>
        <dbReference type="Pfam" id="PF01208"/>
    </source>
</evidence>
<proteinExistence type="predicted"/>
<dbReference type="GO" id="GO:0004853">
    <property type="term" value="F:uroporphyrinogen decarboxylase activity"/>
    <property type="evidence" value="ECO:0007669"/>
    <property type="project" value="InterPro"/>
</dbReference>
<sequence length="352" mass="41061">MTSQERIKCALRHEEPDHIPIHDSPWEATINRWKREGLPDNIPVEEYFGYEIVLIGFDPTPRFPIKTLEKTDTFIIQTTSTGAVNKNFRDYSTTPELIDRPIKEKKDWPPIKERLYPDYTRVDWVSAFNTYQTARSEGKFIVCSGFWGYDGLQGYMRSDQLLMAMADDPDWIKDMILTLANLHLKMMEMMIEKGFKFDGAFFFNDMGYRSGLLFSPQTYRKTHKEADEMVYSFCHKHNMPVILHSCGCVKEIIPDLIEVGLDCLQPLEVKAGMDVRELKRKYKDKLSFMGGIDVRAMANPDPRVIEEEIRSKFEVVKKGGGYIYHSDHSIPKNVSFEQYKRVIELVKKYGKY</sequence>
<dbReference type="InterPro" id="IPR000257">
    <property type="entry name" value="Uroporphyrinogen_deCOase"/>
</dbReference>
<evidence type="ECO:0000313" key="2">
    <source>
        <dbReference type="EMBL" id="TET12522.1"/>
    </source>
</evidence>
<organism evidence="2 3">
    <name type="scientific">Aerophobetes bacterium</name>
    <dbReference type="NCBI Taxonomy" id="2030807"/>
    <lineage>
        <taxon>Bacteria</taxon>
        <taxon>Candidatus Aerophobota</taxon>
    </lineage>
</organism>
<dbReference type="EMBL" id="SOKJ01000078">
    <property type="protein sequence ID" value="TET12522.1"/>
    <property type="molecule type" value="Genomic_DNA"/>
</dbReference>
<gene>
    <name evidence="2" type="ORF">E3J84_01505</name>
</gene>
<reference evidence="2 3" key="1">
    <citation type="submission" date="2019-03" db="EMBL/GenBank/DDBJ databases">
        <title>Metabolic potential of uncultured bacteria and archaea associated with petroleum seepage in deep-sea sediments.</title>
        <authorList>
            <person name="Dong X."/>
            <person name="Hubert C."/>
        </authorList>
    </citation>
    <scope>NUCLEOTIDE SEQUENCE [LARGE SCALE GENOMIC DNA]</scope>
    <source>
        <strain evidence="2">E44_bin7</strain>
    </source>
</reference>
<comment type="caution">
    <text evidence="2">The sequence shown here is derived from an EMBL/GenBank/DDBJ whole genome shotgun (WGS) entry which is preliminary data.</text>
</comment>
<dbReference type="PANTHER" id="PTHR47099">
    <property type="entry name" value="METHYLCOBAMIDE:COM METHYLTRANSFERASE MTBA"/>
    <property type="match status" value="1"/>
</dbReference>
<dbReference type="Pfam" id="PF01208">
    <property type="entry name" value="URO-D"/>
    <property type="match status" value="1"/>
</dbReference>
<dbReference type="PANTHER" id="PTHR47099:SF1">
    <property type="entry name" value="METHYLCOBAMIDE:COM METHYLTRANSFERASE MTBA"/>
    <property type="match status" value="1"/>
</dbReference>
<name>A0A523S3C7_UNCAE</name>
<feature type="domain" description="Uroporphyrinogen decarboxylase (URO-D)" evidence="1">
    <location>
        <begin position="157"/>
        <end position="349"/>
    </location>
</feature>
<dbReference type="Proteomes" id="UP000316360">
    <property type="component" value="Unassembled WGS sequence"/>
</dbReference>
<dbReference type="Gene3D" id="3.20.20.210">
    <property type="match status" value="1"/>
</dbReference>
<dbReference type="GO" id="GO:0006779">
    <property type="term" value="P:porphyrin-containing compound biosynthetic process"/>
    <property type="evidence" value="ECO:0007669"/>
    <property type="project" value="InterPro"/>
</dbReference>
<dbReference type="AlphaFoldDB" id="A0A523S3C7"/>
<protein>
    <recommendedName>
        <fullName evidence="1">Uroporphyrinogen decarboxylase (URO-D) domain-containing protein</fullName>
    </recommendedName>
</protein>
<dbReference type="InterPro" id="IPR052024">
    <property type="entry name" value="Methanogen_methyltrans"/>
</dbReference>